<keyword evidence="4" id="KW-0560">Oxidoreductase</keyword>
<accession>A0A6J7ER87</accession>
<dbReference type="Pfam" id="PF01118">
    <property type="entry name" value="Semialdhyde_dh"/>
    <property type="match status" value="1"/>
</dbReference>
<feature type="domain" description="Semialdehyde dehydrogenase NAD-binding" evidence="6">
    <location>
        <begin position="2"/>
        <end position="140"/>
    </location>
</feature>
<dbReference type="EMBL" id="CAFBLT010000003">
    <property type="protein sequence ID" value="CAB4883700.1"/>
    <property type="molecule type" value="Genomic_DNA"/>
</dbReference>
<gene>
    <name evidence="7" type="ORF">UFOPK3427_01803</name>
    <name evidence="8" type="ORF">UFOPK4112_01813</name>
</gene>
<sequence length="336" mass="35131">MRVGVAGASGYGGAELLRLLHAHPSFEVVVATGQRNEGSLIAEHTPSLTGGYGESAYGPTLPASFEGLDAVFVALPHGASQELVPELMQSTTKVFDLGADFRLSPDVYEQWYGDAHLAPSLCATAIYGLVERNRAALVGAQLIAVPGCYPTATILGVGPFVDAGLLTGETIIVDAASGVSGAGRAIKDSLHFSEVDESFSAYGLLDHRHTAEMEMTLETQVLFTPHLVPMVRGMLVTAYAKPKGQLTTQTALDLLHEVYDDEPFVHVVSAPPTTKAASGSNAAFVTARVDPRTGFLLILSAIDNLGKGAAGQAIQCANVSFGIEETTGLSTMGVYP</sequence>
<dbReference type="InterPro" id="IPR058924">
    <property type="entry name" value="AGPR_dimerisation_dom"/>
</dbReference>
<dbReference type="Gene3D" id="3.30.360.10">
    <property type="entry name" value="Dihydrodipicolinate Reductase, domain 2"/>
    <property type="match status" value="1"/>
</dbReference>
<dbReference type="Pfam" id="PF22698">
    <property type="entry name" value="Semialdhyde_dhC_1"/>
    <property type="match status" value="1"/>
</dbReference>
<reference evidence="7" key="1">
    <citation type="submission" date="2020-05" db="EMBL/GenBank/DDBJ databases">
        <authorList>
            <person name="Chiriac C."/>
            <person name="Salcher M."/>
            <person name="Ghai R."/>
            <person name="Kavagutti S V."/>
        </authorList>
    </citation>
    <scope>NUCLEOTIDE SEQUENCE</scope>
</reference>
<dbReference type="GO" id="GO:0051287">
    <property type="term" value="F:NAD binding"/>
    <property type="evidence" value="ECO:0007669"/>
    <property type="project" value="InterPro"/>
</dbReference>
<dbReference type="PANTHER" id="PTHR32338:SF10">
    <property type="entry name" value="N-ACETYL-GAMMA-GLUTAMYL-PHOSPHATE REDUCTASE, CHLOROPLASTIC-RELATED"/>
    <property type="match status" value="1"/>
</dbReference>
<comment type="pathway">
    <text evidence="5">Amino-acid biosynthesis.</text>
</comment>
<dbReference type="InterPro" id="IPR023013">
    <property type="entry name" value="AGPR_AS"/>
</dbReference>
<evidence type="ECO:0000259" key="6">
    <source>
        <dbReference type="SMART" id="SM00859"/>
    </source>
</evidence>
<evidence type="ECO:0000313" key="8">
    <source>
        <dbReference type="EMBL" id="CAB5032323.1"/>
    </source>
</evidence>
<dbReference type="InterPro" id="IPR000706">
    <property type="entry name" value="AGPR_type-1"/>
</dbReference>
<dbReference type="Gene3D" id="3.40.50.720">
    <property type="entry name" value="NAD(P)-binding Rossmann-like Domain"/>
    <property type="match status" value="1"/>
</dbReference>
<dbReference type="HAMAP" id="MF_00150">
    <property type="entry name" value="ArgC_type1"/>
    <property type="match status" value="1"/>
</dbReference>
<dbReference type="PROSITE" id="PS01224">
    <property type="entry name" value="ARGC"/>
    <property type="match status" value="1"/>
</dbReference>
<evidence type="ECO:0000256" key="2">
    <source>
        <dbReference type="ARBA" id="ARBA00022605"/>
    </source>
</evidence>
<name>A0A6J7ER87_9ZZZZ</name>
<proteinExistence type="inferred from homology"/>
<dbReference type="GO" id="GO:0070401">
    <property type="term" value="F:NADP+ binding"/>
    <property type="evidence" value="ECO:0007669"/>
    <property type="project" value="InterPro"/>
</dbReference>
<evidence type="ECO:0000256" key="1">
    <source>
        <dbReference type="ARBA" id="ARBA00022571"/>
    </source>
</evidence>
<dbReference type="SMART" id="SM00859">
    <property type="entry name" value="Semialdhyde_dh"/>
    <property type="match status" value="1"/>
</dbReference>
<dbReference type="AlphaFoldDB" id="A0A6J7ER87"/>
<dbReference type="PANTHER" id="PTHR32338">
    <property type="entry name" value="N-ACETYL-GAMMA-GLUTAMYL-PHOSPHATE REDUCTASE, CHLOROPLASTIC-RELATED-RELATED"/>
    <property type="match status" value="1"/>
</dbReference>
<evidence type="ECO:0000256" key="5">
    <source>
        <dbReference type="ARBA" id="ARBA00029440"/>
    </source>
</evidence>
<keyword evidence="2" id="KW-0028">Amino-acid biosynthesis</keyword>
<keyword evidence="3" id="KW-0521">NADP</keyword>
<organism evidence="7">
    <name type="scientific">freshwater metagenome</name>
    <dbReference type="NCBI Taxonomy" id="449393"/>
    <lineage>
        <taxon>unclassified sequences</taxon>
        <taxon>metagenomes</taxon>
        <taxon>ecological metagenomes</taxon>
    </lineage>
</organism>
<dbReference type="InterPro" id="IPR036291">
    <property type="entry name" value="NAD(P)-bd_dom_sf"/>
</dbReference>
<dbReference type="EMBL" id="CAFBPM010000031">
    <property type="protein sequence ID" value="CAB5032323.1"/>
    <property type="molecule type" value="Genomic_DNA"/>
</dbReference>
<dbReference type="GO" id="GO:0003942">
    <property type="term" value="F:N-acetyl-gamma-glutamyl-phosphate reductase activity"/>
    <property type="evidence" value="ECO:0007669"/>
    <property type="project" value="InterPro"/>
</dbReference>
<dbReference type="NCBIfam" id="TIGR01850">
    <property type="entry name" value="argC"/>
    <property type="match status" value="1"/>
</dbReference>
<keyword evidence="1" id="KW-0055">Arginine biosynthesis</keyword>
<dbReference type="GO" id="GO:0006526">
    <property type="term" value="P:L-arginine biosynthetic process"/>
    <property type="evidence" value="ECO:0007669"/>
    <property type="project" value="UniProtKB-KW"/>
</dbReference>
<evidence type="ECO:0000256" key="4">
    <source>
        <dbReference type="ARBA" id="ARBA00023002"/>
    </source>
</evidence>
<dbReference type="SUPFAM" id="SSF51735">
    <property type="entry name" value="NAD(P)-binding Rossmann-fold domains"/>
    <property type="match status" value="1"/>
</dbReference>
<dbReference type="CDD" id="cd17895">
    <property type="entry name" value="AGPR_1_N"/>
    <property type="match status" value="1"/>
</dbReference>
<protein>
    <submittedName>
        <fullName evidence="7">Unannotated protein</fullName>
    </submittedName>
</protein>
<dbReference type="SUPFAM" id="SSF55347">
    <property type="entry name" value="Glyceraldehyde-3-phosphate dehydrogenase-like, C-terminal domain"/>
    <property type="match status" value="1"/>
</dbReference>
<evidence type="ECO:0000256" key="3">
    <source>
        <dbReference type="ARBA" id="ARBA00022857"/>
    </source>
</evidence>
<dbReference type="CDD" id="cd23934">
    <property type="entry name" value="AGPR_1_C"/>
    <property type="match status" value="1"/>
</dbReference>
<dbReference type="InterPro" id="IPR000534">
    <property type="entry name" value="Semialdehyde_DH_NAD-bd"/>
</dbReference>
<evidence type="ECO:0000313" key="7">
    <source>
        <dbReference type="EMBL" id="CAB4883700.1"/>
    </source>
</evidence>
<dbReference type="InterPro" id="IPR050085">
    <property type="entry name" value="AGPR"/>
</dbReference>